<dbReference type="OrthoDB" id="2272012at2759"/>
<dbReference type="InterPro" id="IPR001180">
    <property type="entry name" value="CNH_dom"/>
</dbReference>
<dbReference type="EMBL" id="WHVB01000002">
    <property type="protein sequence ID" value="KAF8486087.1"/>
    <property type="molecule type" value="Genomic_DNA"/>
</dbReference>
<dbReference type="InterPro" id="IPR052233">
    <property type="entry name" value="Rho-type_GEFs"/>
</dbReference>
<keyword evidence="6" id="KW-1185">Reference proteome</keyword>
<feature type="compositionally biased region" description="Pro residues" evidence="2">
    <location>
        <begin position="28"/>
        <end position="38"/>
    </location>
</feature>
<proteinExistence type="predicted"/>
<keyword evidence="1" id="KW-0344">Guanine-nucleotide releasing factor</keyword>
<reference evidence="5" key="2">
    <citation type="journal article" date="2020" name="Nat. Commun.">
        <title>Large-scale genome sequencing of mycorrhizal fungi provides insights into the early evolution of symbiotic traits.</title>
        <authorList>
            <person name="Miyauchi S."/>
            <person name="Kiss E."/>
            <person name="Kuo A."/>
            <person name="Drula E."/>
            <person name="Kohler A."/>
            <person name="Sanchez-Garcia M."/>
            <person name="Morin E."/>
            <person name="Andreopoulos B."/>
            <person name="Barry K.W."/>
            <person name="Bonito G."/>
            <person name="Buee M."/>
            <person name="Carver A."/>
            <person name="Chen C."/>
            <person name="Cichocki N."/>
            <person name="Clum A."/>
            <person name="Culley D."/>
            <person name="Crous P.W."/>
            <person name="Fauchery L."/>
            <person name="Girlanda M."/>
            <person name="Hayes R.D."/>
            <person name="Keri Z."/>
            <person name="LaButti K."/>
            <person name="Lipzen A."/>
            <person name="Lombard V."/>
            <person name="Magnuson J."/>
            <person name="Maillard F."/>
            <person name="Murat C."/>
            <person name="Nolan M."/>
            <person name="Ohm R.A."/>
            <person name="Pangilinan J."/>
            <person name="Pereira M.F."/>
            <person name="Perotto S."/>
            <person name="Peter M."/>
            <person name="Pfister S."/>
            <person name="Riley R."/>
            <person name="Sitrit Y."/>
            <person name="Stielow J.B."/>
            <person name="Szollosi G."/>
            <person name="Zifcakova L."/>
            <person name="Stursova M."/>
            <person name="Spatafora J.W."/>
            <person name="Tedersoo L."/>
            <person name="Vaario L.M."/>
            <person name="Yamada A."/>
            <person name="Yan M."/>
            <person name="Wang P."/>
            <person name="Xu J."/>
            <person name="Bruns T."/>
            <person name="Baldrian P."/>
            <person name="Vilgalys R."/>
            <person name="Dunand C."/>
            <person name="Henrissat B."/>
            <person name="Grigoriev I.V."/>
            <person name="Hibbett D."/>
            <person name="Nagy L.G."/>
            <person name="Martin F.M."/>
        </authorList>
    </citation>
    <scope>NUCLEOTIDE SEQUENCE</scope>
    <source>
        <strain evidence="5">Prilba</strain>
    </source>
</reference>
<feature type="domain" description="CNH" evidence="4">
    <location>
        <begin position="321"/>
        <end position="641"/>
    </location>
</feature>
<reference evidence="5" key="1">
    <citation type="submission" date="2019-10" db="EMBL/GenBank/DDBJ databases">
        <authorList>
            <consortium name="DOE Joint Genome Institute"/>
            <person name="Kuo A."/>
            <person name="Miyauchi S."/>
            <person name="Kiss E."/>
            <person name="Drula E."/>
            <person name="Kohler A."/>
            <person name="Sanchez-Garcia M."/>
            <person name="Andreopoulos B."/>
            <person name="Barry K.W."/>
            <person name="Bonito G."/>
            <person name="Buee M."/>
            <person name="Carver A."/>
            <person name="Chen C."/>
            <person name="Cichocki N."/>
            <person name="Clum A."/>
            <person name="Culley D."/>
            <person name="Crous P.W."/>
            <person name="Fauchery L."/>
            <person name="Girlanda M."/>
            <person name="Hayes R."/>
            <person name="Keri Z."/>
            <person name="LaButti K."/>
            <person name="Lipzen A."/>
            <person name="Lombard V."/>
            <person name="Magnuson J."/>
            <person name="Maillard F."/>
            <person name="Morin E."/>
            <person name="Murat C."/>
            <person name="Nolan M."/>
            <person name="Ohm R."/>
            <person name="Pangilinan J."/>
            <person name="Pereira M."/>
            <person name="Perotto S."/>
            <person name="Peter M."/>
            <person name="Riley R."/>
            <person name="Sitrit Y."/>
            <person name="Stielow B."/>
            <person name="Szollosi G."/>
            <person name="Zifcakova L."/>
            <person name="Stursova M."/>
            <person name="Spatafora J.W."/>
            <person name="Tedersoo L."/>
            <person name="Vaario L.-M."/>
            <person name="Yamada A."/>
            <person name="Yan M."/>
            <person name="Wang P."/>
            <person name="Xu J."/>
            <person name="Bruns T."/>
            <person name="Baldrian P."/>
            <person name="Vilgalys R."/>
            <person name="Henrissat B."/>
            <person name="Grigoriev I.V."/>
            <person name="Hibbett D."/>
            <person name="Nagy L.G."/>
            <person name="Martin F.M."/>
        </authorList>
    </citation>
    <scope>NUCLEOTIDE SEQUENCE</scope>
    <source>
        <strain evidence="5">Prilba</strain>
    </source>
</reference>
<dbReference type="PROSITE" id="PS50219">
    <property type="entry name" value="CNH"/>
    <property type="match status" value="1"/>
</dbReference>
<dbReference type="Proteomes" id="UP000759537">
    <property type="component" value="Unassembled WGS sequence"/>
</dbReference>
<evidence type="ECO:0000313" key="6">
    <source>
        <dbReference type="Proteomes" id="UP000759537"/>
    </source>
</evidence>
<dbReference type="PANTHER" id="PTHR46572">
    <property type="entry name" value="RHO1 GDP-GTP EXCHANGE PROTEIN 1-RELATED"/>
    <property type="match status" value="1"/>
</dbReference>
<evidence type="ECO:0000313" key="5">
    <source>
        <dbReference type="EMBL" id="KAF8486087.1"/>
    </source>
</evidence>
<feature type="region of interest" description="Disordered" evidence="2">
    <location>
        <begin position="1"/>
        <end position="60"/>
    </location>
</feature>
<protein>
    <submittedName>
        <fullName evidence="5">CNH domain-containing protein</fullName>
    </submittedName>
</protein>
<evidence type="ECO:0000259" key="3">
    <source>
        <dbReference type="PROSITE" id="PS50003"/>
    </source>
</evidence>
<feature type="compositionally biased region" description="Low complexity" evidence="2">
    <location>
        <begin position="39"/>
        <end position="48"/>
    </location>
</feature>
<dbReference type="PROSITE" id="PS50003">
    <property type="entry name" value="PH_DOMAIN"/>
    <property type="match status" value="1"/>
</dbReference>
<dbReference type="Pfam" id="PF00780">
    <property type="entry name" value="CNH"/>
    <property type="match status" value="1"/>
</dbReference>
<name>A0A9P5N4T4_9AGAM</name>
<feature type="domain" description="PH" evidence="3">
    <location>
        <begin position="169"/>
        <end position="284"/>
    </location>
</feature>
<evidence type="ECO:0000256" key="2">
    <source>
        <dbReference type="SAM" id="MobiDB-lite"/>
    </source>
</evidence>
<gene>
    <name evidence="5" type="ORF">DFH94DRAFT_167491</name>
</gene>
<organism evidence="5 6">
    <name type="scientific">Russula ochroleuca</name>
    <dbReference type="NCBI Taxonomy" id="152965"/>
    <lineage>
        <taxon>Eukaryota</taxon>
        <taxon>Fungi</taxon>
        <taxon>Dikarya</taxon>
        <taxon>Basidiomycota</taxon>
        <taxon>Agaricomycotina</taxon>
        <taxon>Agaricomycetes</taxon>
        <taxon>Russulales</taxon>
        <taxon>Russulaceae</taxon>
        <taxon>Russula</taxon>
    </lineage>
</organism>
<evidence type="ECO:0000256" key="1">
    <source>
        <dbReference type="ARBA" id="ARBA00022658"/>
    </source>
</evidence>
<dbReference type="InterPro" id="IPR001849">
    <property type="entry name" value="PH_domain"/>
</dbReference>
<dbReference type="InterPro" id="IPR011993">
    <property type="entry name" value="PH-like_dom_sf"/>
</dbReference>
<dbReference type="SMART" id="SM00036">
    <property type="entry name" value="CNH"/>
    <property type="match status" value="1"/>
</dbReference>
<dbReference type="AlphaFoldDB" id="A0A9P5N4T4"/>
<sequence>MQSSSSNPPGPTPSRNPVGSNPSGSYSPVPPFRGPPTIPALTPTLPLTVNGLDPRGSPTPTFPMPHRHVTVPPLTTPPSLQLRPIQSVPQISFPQPAFQLLDNHPPGIKRPDTEAEKDTKELFRILDYPEGEIPVFDKDKDPWTMVRFEPVATQKRDSPWWNIFGSGISWTDTYAILLDSQFVLLVKETSPAEGPTVPAVTKSTHVIRPIPLEYLQLASFDDEPEIRKYHIGLLKRIRLSPTKEPMYPFTIYHAAAKITRRYTLYTKKGTERNKWKVALEKAIEARKSQQAAGMLYEPQVLNDGFFKIAPRIQFTRGITYTGRVTCATLFSFQREDYIAIGCTSGIYVSKRVEGIDYSFKKVLEFNEPNSIVAMPEFNKFIVHCELALFSYPLDKVIRVSRAQGDAAFNLGAPEEGFAQGHGDVLFFKAGRIADLTVVIYATKISEEVKAHVEKLIHHDGSALVPATYFPLCSPMSIPEDPHDATCFHDKVAICTSKAIYFVEPTSKEKPPPPPKAVPRIAQEVHKKKSKVPFRKVKVKEDAPKVVQLVAKANVLGMVTHERDLLLVYNDLGCFVDQEGKPARSTYYIEWERKATAFARRGPHLLLFSPGYIEVRNIETVRLIRMVPFSELRPLRSGISEGLLLIAVMTGGTEDDGSRTERLVELKYRGVD</sequence>
<dbReference type="Gene3D" id="2.30.29.30">
    <property type="entry name" value="Pleckstrin-homology domain (PH domain)/Phosphotyrosine-binding domain (PTB)"/>
    <property type="match status" value="1"/>
</dbReference>
<dbReference type="GO" id="GO:0005085">
    <property type="term" value="F:guanyl-nucleotide exchange factor activity"/>
    <property type="evidence" value="ECO:0007669"/>
    <property type="project" value="UniProtKB-KW"/>
</dbReference>
<evidence type="ECO:0000259" key="4">
    <source>
        <dbReference type="PROSITE" id="PS50219"/>
    </source>
</evidence>
<dbReference type="PANTHER" id="PTHR46572:SF1">
    <property type="entry name" value="RHO1 GUANINE NUCLEOTIDE EXCHANGE FACTOR TUS1"/>
    <property type="match status" value="1"/>
</dbReference>
<accession>A0A9P5N4T4</accession>
<comment type="caution">
    <text evidence="5">The sequence shown here is derived from an EMBL/GenBank/DDBJ whole genome shotgun (WGS) entry which is preliminary data.</text>
</comment>